<dbReference type="InterPro" id="IPR035966">
    <property type="entry name" value="PKF_sf"/>
</dbReference>
<dbReference type="InterPro" id="IPR022953">
    <property type="entry name" value="ATP_PFK"/>
</dbReference>
<keyword evidence="3" id="KW-0808">Transferase</keyword>
<keyword evidence="8" id="KW-0460">Magnesium</keyword>
<sequence length="533" mass="58331">MARIPLWLALTLCAAVGTCSGALTLPAVRRSSALTPGVRPVLRVRGGEGDDVKFDHQGVYGTVCTHSMTLTGVWSTKVRGKDVDAPAETIRVIPMKVDCIAEWIPNLTRAENPMVKKMWPVSSNFCDNEESIISVLYVNSKRAQAKEINTRQWLRAGPRREIRFKPEKVVAAIVTCGGLCPGLNNVIREVTMTLLSTYKARKVWGIPFGYMGFYSEPWRELTEEGVDQIHRRGGTILGSSRGGHDLEKIMEALIKFNVNQVFVVGGDGTHRGANAISKEAASRQIAMTVAGVPKTIDNDVAFIDKSFGFDTAVQAAASVIQCASVEATDAHDGIGIVKLMGRECGFVAMHATLAAGDVDICLIPEVSFDLDLLFDYVKSKLDTKGNCLIVVAEGAGQEYFEGVDLGTDLSGNKKLPDVGQLIKDKAKDWFKSNYDRTVNVRYIDPSYQVRSVPTIASDSIYCSALGSNVVHGAMTGLTGFSCGKINDRYAYIPIDEMCDPKRTVRIDSQNRMYMRMLRQTGQPNFQKDGGLHQ</sequence>
<comment type="function">
    <text evidence="2">Catalyzes the phosphorylation of D-fructose 6-phosphate to fructose 1,6-bisphosphate by ATP, the first committing step of glycolysis.</text>
</comment>
<dbReference type="GO" id="GO:0003872">
    <property type="term" value="F:6-phosphofructokinase activity"/>
    <property type="evidence" value="ECO:0007669"/>
    <property type="project" value="UniProtKB-EC"/>
</dbReference>
<keyword evidence="6" id="KW-0418">Kinase</keyword>
<evidence type="ECO:0000313" key="13">
    <source>
        <dbReference type="EMBL" id="CAD8951697.1"/>
    </source>
</evidence>
<dbReference type="GO" id="GO:0046872">
    <property type="term" value="F:metal ion binding"/>
    <property type="evidence" value="ECO:0007669"/>
    <property type="project" value="UniProtKB-KW"/>
</dbReference>
<feature type="signal peptide" evidence="11">
    <location>
        <begin position="1"/>
        <end position="21"/>
    </location>
</feature>
<evidence type="ECO:0000256" key="4">
    <source>
        <dbReference type="ARBA" id="ARBA00022723"/>
    </source>
</evidence>
<proteinExistence type="predicted"/>
<organism evidence="13">
    <name type="scientific">Hemiselmis andersenii</name>
    <name type="common">Cryptophyte alga</name>
    <dbReference type="NCBI Taxonomy" id="464988"/>
    <lineage>
        <taxon>Eukaryota</taxon>
        <taxon>Cryptophyceae</taxon>
        <taxon>Cryptomonadales</taxon>
        <taxon>Hemiselmidaceae</taxon>
        <taxon>Hemiselmis</taxon>
    </lineage>
</organism>
<dbReference type="FunFam" id="3.40.50.450:FF:000002">
    <property type="entry name" value="ATP-dependent 6-phosphofructokinase"/>
    <property type="match status" value="1"/>
</dbReference>
<evidence type="ECO:0000256" key="2">
    <source>
        <dbReference type="ARBA" id="ARBA00002659"/>
    </source>
</evidence>
<dbReference type="PANTHER" id="PTHR45770">
    <property type="entry name" value="ATP-DEPENDENT 6-PHOSPHOFRUCTOKINASE 1"/>
    <property type="match status" value="1"/>
</dbReference>
<comment type="catalytic activity">
    <reaction evidence="10">
        <text>beta-D-fructose 6-phosphate + ATP = beta-D-fructose 1,6-bisphosphate + ADP + H(+)</text>
        <dbReference type="Rhea" id="RHEA:16109"/>
        <dbReference type="ChEBI" id="CHEBI:15378"/>
        <dbReference type="ChEBI" id="CHEBI:30616"/>
        <dbReference type="ChEBI" id="CHEBI:32966"/>
        <dbReference type="ChEBI" id="CHEBI:57634"/>
        <dbReference type="ChEBI" id="CHEBI:456216"/>
        <dbReference type="EC" id="2.7.1.11"/>
    </reaction>
</comment>
<dbReference type="Pfam" id="PF00365">
    <property type="entry name" value="PFK"/>
    <property type="match status" value="1"/>
</dbReference>
<evidence type="ECO:0000256" key="1">
    <source>
        <dbReference type="ARBA" id="ARBA00001946"/>
    </source>
</evidence>
<dbReference type="GO" id="GO:0005524">
    <property type="term" value="F:ATP binding"/>
    <property type="evidence" value="ECO:0007669"/>
    <property type="project" value="UniProtKB-KW"/>
</dbReference>
<evidence type="ECO:0000256" key="7">
    <source>
        <dbReference type="ARBA" id="ARBA00022840"/>
    </source>
</evidence>
<dbReference type="PRINTS" id="PR00476">
    <property type="entry name" value="PHFRCTKINASE"/>
</dbReference>
<dbReference type="GO" id="GO:0005737">
    <property type="term" value="C:cytoplasm"/>
    <property type="evidence" value="ECO:0007669"/>
    <property type="project" value="UniProtKB-ARBA"/>
</dbReference>
<feature type="chain" id="PRO_5030907024" description="Phosphofructokinase domain-containing protein" evidence="11">
    <location>
        <begin position="22"/>
        <end position="533"/>
    </location>
</feature>
<name>A0A7S1DMT0_HEMAN</name>
<evidence type="ECO:0000256" key="6">
    <source>
        <dbReference type="ARBA" id="ARBA00022777"/>
    </source>
</evidence>
<feature type="domain" description="Phosphofructokinase" evidence="12">
    <location>
        <begin position="172"/>
        <end position="471"/>
    </location>
</feature>
<evidence type="ECO:0000256" key="8">
    <source>
        <dbReference type="ARBA" id="ARBA00022842"/>
    </source>
</evidence>
<evidence type="ECO:0000256" key="5">
    <source>
        <dbReference type="ARBA" id="ARBA00022741"/>
    </source>
</evidence>
<comment type="cofactor">
    <cofactor evidence="1">
        <name>Mg(2+)</name>
        <dbReference type="ChEBI" id="CHEBI:18420"/>
    </cofactor>
</comment>
<protein>
    <recommendedName>
        <fullName evidence="12">Phosphofructokinase domain-containing protein</fullName>
    </recommendedName>
</protein>
<keyword evidence="4" id="KW-0479">Metal-binding</keyword>
<gene>
    <name evidence="13" type="ORF">HAND00432_LOCUS6232</name>
</gene>
<keyword evidence="5" id="KW-0547">Nucleotide-binding</keyword>
<evidence type="ECO:0000256" key="10">
    <source>
        <dbReference type="ARBA" id="ARBA00048070"/>
    </source>
</evidence>
<reference evidence="13" key="1">
    <citation type="submission" date="2021-01" db="EMBL/GenBank/DDBJ databases">
        <authorList>
            <person name="Corre E."/>
            <person name="Pelletier E."/>
            <person name="Niang G."/>
            <person name="Scheremetjew M."/>
            <person name="Finn R."/>
            <person name="Kale V."/>
            <person name="Holt S."/>
            <person name="Cochrane G."/>
            <person name="Meng A."/>
            <person name="Brown T."/>
            <person name="Cohen L."/>
        </authorList>
    </citation>
    <scope>NUCLEOTIDE SEQUENCE</scope>
    <source>
        <strain evidence="13">CCMP644</strain>
    </source>
</reference>
<dbReference type="UniPathway" id="UPA00109">
    <property type="reaction ID" value="UER00182"/>
</dbReference>
<evidence type="ECO:0000259" key="12">
    <source>
        <dbReference type="Pfam" id="PF00365"/>
    </source>
</evidence>
<keyword evidence="9" id="KW-0324">Glycolysis</keyword>
<keyword evidence="7" id="KW-0067">ATP-binding</keyword>
<dbReference type="GO" id="GO:0006002">
    <property type="term" value="P:fructose 6-phosphate metabolic process"/>
    <property type="evidence" value="ECO:0007669"/>
    <property type="project" value="InterPro"/>
</dbReference>
<dbReference type="NCBIfam" id="NF005301">
    <property type="entry name" value="PRK06830.1"/>
    <property type="match status" value="1"/>
</dbReference>
<dbReference type="InterPro" id="IPR000023">
    <property type="entry name" value="Phosphofructokinase_dom"/>
</dbReference>
<dbReference type="Gene3D" id="3.40.50.450">
    <property type="match status" value="1"/>
</dbReference>
<evidence type="ECO:0000256" key="9">
    <source>
        <dbReference type="ARBA" id="ARBA00023152"/>
    </source>
</evidence>
<dbReference type="EMBL" id="HBFX01010492">
    <property type="protein sequence ID" value="CAD8951697.1"/>
    <property type="molecule type" value="Transcribed_RNA"/>
</dbReference>
<evidence type="ECO:0000256" key="3">
    <source>
        <dbReference type="ARBA" id="ARBA00022679"/>
    </source>
</evidence>
<keyword evidence="11" id="KW-0732">Signal</keyword>
<dbReference type="AlphaFoldDB" id="A0A7S1DMT0"/>
<accession>A0A7S1DMT0</accession>
<dbReference type="SUPFAM" id="SSF53784">
    <property type="entry name" value="Phosphofructokinase"/>
    <property type="match status" value="1"/>
</dbReference>
<evidence type="ECO:0000256" key="11">
    <source>
        <dbReference type="SAM" id="SignalP"/>
    </source>
</evidence>
<dbReference type="InterPro" id="IPR050929">
    <property type="entry name" value="PFKA"/>
</dbReference>